<reference evidence="1" key="1">
    <citation type="submission" date="2014-11" db="EMBL/GenBank/DDBJ databases">
        <authorList>
            <person name="Amaro Gonzalez C."/>
        </authorList>
    </citation>
    <scope>NUCLEOTIDE SEQUENCE</scope>
</reference>
<name>A0A0E9TQE6_ANGAN</name>
<dbReference type="EMBL" id="GBXM01053629">
    <property type="protein sequence ID" value="JAH54948.1"/>
    <property type="molecule type" value="Transcribed_RNA"/>
</dbReference>
<organism evidence="1">
    <name type="scientific">Anguilla anguilla</name>
    <name type="common">European freshwater eel</name>
    <name type="synonym">Muraena anguilla</name>
    <dbReference type="NCBI Taxonomy" id="7936"/>
    <lineage>
        <taxon>Eukaryota</taxon>
        <taxon>Metazoa</taxon>
        <taxon>Chordata</taxon>
        <taxon>Craniata</taxon>
        <taxon>Vertebrata</taxon>
        <taxon>Euteleostomi</taxon>
        <taxon>Actinopterygii</taxon>
        <taxon>Neopterygii</taxon>
        <taxon>Teleostei</taxon>
        <taxon>Anguilliformes</taxon>
        <taxon>Anguillidae</taxon>
        <taxon>Anguilla</taxon>
    </lineage>
</organism>
<protein>
    <submittedName>
        <fullName evidence="1">Uncharacterized protein</fullName>
    </submittedName>
</protein>
<proteinExistence type="predicted"/>
<evidence type="ECO:0000313" key="1">
    <source>
        <dbReference type="EMBL" id="JAH54948.1"/>
    </source>
</evidence>
<sequence length="12" mass="1501">MMKNKSKKKKSY</sequence>
<accession>A0A0E9TQE6</accession>
<reference evidence="1" key="2">
    <citation type="journal article" date="2015" name="Fish Shellfish Immunol.">
        <title>Early steps in the European eel (Anguilla anguilla)-Vibrio vulnificus interaction in the gills: Role of the RtxA13 toxin.</title>
        <authorList>
            <person name="Callol A."/>
            <person name="Pajuelo D."/>
            <person name="Ebbesson L."/>
            <person name="Teles M."/>
            <person name="MacKenzie S."/>
            <person name="Amaro C."/>
        </authorList>
    </citation>
    <scope>NUCLEOTIDE SEQUENCE</scope>
</reference>